<keyword evidence="3" id="KW-0319">Glycerol metabolism</keyword>
<evidence type="ECO:0000259" key="6">
    <source>
        <dbReference type="PROSITE" id="PS51704"/>
    </source>
</evidence>
<keyword evidence="2" id="KW-0732">Signal</keyword>
<dbReference type="InterPro" id="IPR030395">
    <property type="entry name" value="GP_PDE_dom"/>
</dbReference>
<evidence type="ECO:0000256" key="2">
    <source>
        <dbReference type="ARBA" id="ARBA00022729"/>
    </source>
</evidence>
<evidence type="ECO:0000256" key="4">
    <source>
        <dbReference type="ARBA" id="ARBA00022801"/>
    </source>
</evidence>
<dbReference type="EC" id="3.1.4.46" evidence="1"/>
<evidence type="ECO:0000256" key="5">
    <source>
        <dbReference type="ARBA" id="ARBA00047512"/>
    </source>
</evidence>
<evidence type="ECO:0000256" key="1">
    <source>
        <dbReference type="ARBA" id="ARBA00012247"/>
    </source>
</evidence>
<comment type="catalytic activity">
    <reaction evidence="5">
        <text>a sn-glycero-3-phosphodiester + H2O = an alcohol + sn-glycerol 3-phosphate + H(+)</text>
        <dbReference type="Rhea" id="RHEA:12969"/>
        <dbReference type="ChEBI" id="CHEBI:15377"/>
        <dbReference type="ChEBI" id="CHEBI:15378"/>
        <dbReference type="ChEBI" id="CHEBI:30879"/>
        <dbReference type="ChEBI" id="CHEBI:57597"/>
        <dbReference type="ChEBI" id="CHEBI:83408"/>
        <dbReference type="EC" id="3.1.4.46"/>
    </reaction>
</comment>
<keyword evidence="4" id="KW-0378">Hydrolase</keyword>
<comment type="caution">
    <text evidence="7">The sequence shown here is derived from an EMBL/GenBank/DDBJ whole genome shotgun (WGS) entry which is preliminary data.</text>
</comment>
<keyword evidence="8" id="KW-1185">Reference proteome</keyword>
<dbReference type="GO" id="GO:0006629">
    <property type="term" value="P:lipid metabolic process"/>
    <property type="evidence" value="ECO:0007669"/>
    <property type="project" value="InterPro"/>
</dbReference>
<feature type="domain" description="GP-PDE" evidence="6">
    <location>
        <begin position="1"/>
        <end position="258"/>
    </location>
</feature>
<accession>A0A8J5GIQ9</accession>
<name>A0A8J5GIQ9_ZINOF</name>
<dbReference type="GO" id="GO:0008889">
    <property type="term" value="F:glycerophosphodiester phosphodiesterase activity"/>
    <property type="evidence" value="ECO:0007669"/>
    <property type="project" value="UniProtKB-EC"/>
</dbReference>
<dbReference type="EMBL" id="JACMSC010000011">
    <property type="protein sequence ID" value="KAG6502273.1"/>
    <property type="molecule type" value="Genomic_DNA"/>
</dbReference>
<reference evidence="7 8" key="1">
    <citation type="submission" date="2020-08" db="EMBL/GenBank/DDBJ databases">
        <title>Plant Genome Project.</title>
        <authorList>
            <person name="Zhang R.-G."/>
        </authorList>
    </citation>
    <scope>NUCLEOTIDE SEQUENCE [LARGE SCALE GENOMIC DNA]</scope>
    <source>
        <tissue evidence="7">Rhizome</tissue>
    </source>
</reference>
<dbReference type="Gene3D" id="3.20.20.190">
    <property type="entry name" value="Phosphatidylinositol (PI) phosphodiesterase"/>
    <property type="match status" value="2"/>
</dbReference>
<evidence type="ECO:0000313" key="7">
    <source>
        <dbReference type="EMBL" id="KAG6502273.1"/>
    </source>
</evidence>
<dbReference type="InterPro" id="IPR017946">
    <property type="entry name" value="PLC-like_Pdiesterase_TIM-brl"/>
</dbReference>
<dbReference type="Proteomes" id="UP000734854">
    <property type="component" value="Unassembled WGS sequence"/>
</dbReference>
<gene>
    <name evidence="7" type="ORF">ZIOFF_042162</name>
</gene>
<dbReference type="GO" id="GO:0006071">
    <property type="term" value="P:glycerol metabolic process"/>
    <property type="evidence" value="ECO:0007669"/>
    <property type="project" value="UniProtKB-KW"/>
</dbReference>
<feature type="domain" description="GP-PDE" evidence="6">
    <location>
        <begin position="275"/>
        <end position="319"/>
    </location>
</feature>
<evidence type="ECO:0000313" key="8">
    <source>
        <dbReference type="Proteomes" id="UP000734854"/>
    </source>
</evidence>
<proteinExistence type="predicted"/>
<dbReference type="PROSITE" id="PS51704">
    <property type="entry name" value="GP_PDE"/>
    <property type="match status" value="2"/>
</dbReference>
<dbReference type="SUPFAM" id="SSF51695">
    <property type="entry name" value="PLC-like phosphodiesterases"/>
    <property type="match status" value="2"/>
</dbReference>
<dbReference type="AlphaFoldDB" id="A0A8J5GIQ9"/>
<dbReference type="PANTHER" id="PTHR43620">
    <property type="entry name" value="GLYCEROPHOSPHORYL DIESTER PHOSPHODIESTERASE"/>
    <property type="match status" value="1"/>
</dbReference>
<protein>
    <recommendedName>
        <fullName evidence="1">glycerophosphodiester phosphodiesterase</fullName>
        <ecNumber evidence="1">3.1.4.46</ecNumber>
    </recommendedName>
</protein>
<evidence type="ECO:0000256" key="3">
    <source>
        <dbReference type="ARBA" id="ARBA00022798"/>
    </source>
</evidence>
<sequence length="319" mass="35687">MELESVSQIIDLIIQQLFHLSSWNDKKLILSMENSFKVDFLLISLQINYITMSHFYQSVFSRPSIFDTSLPISTVEDVVGLHPSQFWINVHSNRFFKDHNLDAVDYITSVSKQIVIDFISSPEVEFLKSMNGMLGRAKTKLIFQFLNVDDVEPSTNETYSALLIDLSHIKSFASGILVPKSYIWPVNEDQYLQPQTSLVTDAHGLGHEVYASDFSNDSPGSYNYSFDPTVEYLQFIDNSNFSVDGVLTDFPSTASEAISCLAHNNKSTRPGKDRALIITHNGASGIYAGSTDIAYQQAVEDGADVIDCSVQMSMELPFV</sequence>
<organism evidence="7 8">
    <name type="scientific">Zingiber officinale</name>
    <name type="common">Ginger</name>
    <name type="synonym">Amomum zingiber</name>
    <dbReference type="NCBI Taxonomy" id="94328"/>
    <lineage>
        <taxon>Eukaryota</taxon>
        <taxon>Viridiplantae</taxon>
        <taxon>Streptophyta</taxon>
        <taxon>Embryophyta</taxon>
        <taxon>Tracheophyta</taxon>
        <taxon>Spermatophyta</taxon>
        <taxon>Magnoliopsida</taxon>
        <taxon>Liliopsida</taxon>
        <taxon>Zingiberales</taxon>
        <taxon>Zingiberaceae</taxon>
        <taxon>Zingiber</taxon>
    </lineage>
</organism>
<dbReference type="PANTHER" id="PTHR43620:SF44">
    <property type="entry name" value="GLYCEROPHOSPHODIESTER PHOSPHODIESTERASE GDPDL6-RELATED"/>
    <property type="match status" value="1"/>
</dbReference>